<dbReference type="InterPro" id="IPR051457">
    <property type="entry name" value="2-oxoacid:Fd_oxidoreductase"/>
</dbReference>
<dbReference type="PROSITE" id="PS51379">
    <property type="entry name" value="4FE4S_FER_2"/>
    <property type="match status" value="1"/>
</dbReference>
<reference evidence="3 4" key="1">
    <citation type="submission" date="2019-12" db="EMBL/GenBank/DDBJ databases">
        <title>Complete genome sequence of Pseudomonas stutzeri.</title>
        <authorList>
            <person name="Lim S.R."/>
            <person name="Kim J.H."/>
        </authorList>
    </citation>
    <scope>NUCLEOTIDE SEQUENCE [LARGE SCALE GENOMIC DNA]</scope>
    <source>
        <strain evidence="3 4">PM101005</strain>
    </source>
</reference>
<keyword evidence="1" id="KW-0560">Oxidoreductase</keyword>
<protein>
    <submittedName>
        <fullName evidence="3">Indolepyruvate ferredoxin oxidoreductase family protein</fullName>
    </submittedName>
</protein>
<gene>
    <name evidence="3" type="ORF">GQA94_14400</name>
</gene>
<dbReference type="RefSeq" id="WP_158188659.1">
    <property type="nucleotide sequence ID" value="NZ_CP046902.1"/>
</dbReference>
<feature type="domain" description="4Fe-4S ferredoxin-type" evidence="2">
    <location>
        <begin position="624"/>
        <end position="655"/>
    </location>
</feature>
<dbReference type="Proteomes" id="UP000438983">
    <property type="component" value="Chromosome"/>
</dbReference>
<dbReference type="SUPFAM" id="SSF52922">
    <property type="entry name" value="TK C-terminal domain-like"/>
    <property type="match status" value="1"/>
</dbReference>
<dbReference type="PANTHER" id="PTHR48084">
    <property type="entry name" value="2-OXOGLUTARATE OXIDOREDUCTASE SUBUNIT KORB-RELATED"/>
    <property type="match status" value="1"/>
</dbReference>
<dbReference type="SUPFAM" id="SSF52518">
    <property type="entry name" value="Thiamin diphosphate-binding fold (THDP-binding)"/>
    <property type="match status" value="2"/>
</dbReference>
<evidence type="ECO:0000256" key="1">
    <source>
        <dbReference type="ARBA" id="ARBA00023002"/>
    </source>
</evidence>
<dbReference type="InterPro" id="IPR029061">
    <property type="entry name" value="THDP-binding"/>
</dbReference>
<evidence type="ECO:0000313" key="4">
    <source>
        <dbReference type="Proteomes" id="UP000438983"/>
    </source>
</evidence>
<dbReference type="InterPro" id="IPR002869">
    <property type="entry name" value="Pyrv_flavodox_OxRed_cen"/>
</dbReference>
<dbReference type="InterPro" id="IPR019752">
    <property type="entry name" value="Pyrv/ketoisovalerate_OxRed_cat"/>
</dbReference>
<dbReference type="EMBL" id="CP046902">
    <property type="protein sequence ID" value="QGZ31196.1"/>
    <property type="molecule type" value="Genomic_DNA"/>
</dbReference>
<dbReference type="OrthoDB" id="9803617at2"/>
<dbReference type="SUPFAM" id="SSF53323">
    <property type="entry name" value="Pyruvate-ferredoxin oxidoreductase, PFOR, domain III"/>
    <property type="match status" value="1"/>
</dbReference>
<dbReference type="Pfam" id="PF20169">
    <property type="entry name" value="DUF6537"/>
    <property type="match status" value="1"/>
</dbReference>
<dbReference type="GO" id="GO:0016903">
    <property type="term" value="F:oxidoreductase activity, acting on the aldehyde or oxo group of donors"/>
    <property type="evidence" value="ECO:0007669"/>
    <property type="project" value="InterPro"/>
</dbReference>
<dbReference type="NCBIfam" id="NF009588">
    <property type="entry name" value="PRK13029.1"/>
    <property type="match status" value="1"/>
</dbReference>
<dbReference type="PANTHER" id="PTHR48084:SF3">
    <property type="entry name" value="SUBUNIT OF PYRUVATE:FLAVODOXIN OXIDOREDUCTASE"/>
    <property type="match status" value="1"/>
</dbReference>
<dbReference type="Gene3D" id="3.40.920.10">
    <property type="entry name" value="Pyruvate-ferredoxin oxidoreductase, PFOR, domain III"/>
    <property type="match status" value="1"/>
</dbReference>
<evidence type="ECO:0000259" key="2">
    <source>
        <dbReference type="PROSITE" id="PS51379"/>
    </source>
</evidence>
<proteinExistence type="predicted"/>
<dbReference type="Gene3D" id="3.40.50.970">
    <property type="match status" value="1"/>
</dbReference>
<evidence type="ECO:0000313" key="3">
    <source>
        <dbReference type="EMBL" id="QGZ31196.1"/>
    </source>
</evidence>
<name>A0A6I6LS44_STUST</name>
<dbReference type="InterPro" id="IPR046667">
    <property type="entry name" value="DUF6537"/>
</dbReference>
<accession>A0A6I6LS44</accession>
<dbReference type="InterPro" id="IPR017896">
    <property type="entry name" value="4Fe4S_Fe-S-bd"/>
</dbReference>
<dbReference type="InterPro" id="IPR009014">
    <property type="entry name" value="Transketo_C/PFOR_II"/>
</dbReference>
<dbReference type="CDD" id="cd07034">
    <property type="entry name" value="TPP_PYR_PFOR_IOR-alpha_like"/>
    <property type="match status" value="1"/>
</dbReference>
<keyword evidence="3" id="KW-0670">Pyruvate</keyword>
<dbReference type="NCBIfam" id="NF009589">
    <property type="entry name" value="PRK13030.1"/>
    <property type="match status" value="1"/>
</dbReference>
<dbReference type="InterPro" id="IPR002880">
    <property type="entry name" value="Pyrv_Fd/Flavodoxin_OxRdtase_N"/>
</dbReference>
<dbReference type="Pfam" id="PF01558">
    <property type="entry name" value="POR"/>
    <property type="match status" value="1"/>
</dbReference>
<dbReference type="AlphaFoldDB" id="A0A6I6LS44"/>
<organism evidence="3 4">
    <name type="scientific">Stutzerimonas stutzeri</name>
    <name type="common">Pseudomonas stutzeri</name>
    <dbReference type="NCBI Taxonomy" id="316"/>
    <lineage>
        <taxon>Bacteria</taxon>
        <taxon>Pseudomonadati</taxon>
        <taxon>Pseudomonadota</taxon>
        <taxon>Gammaproteobacteria</taxon>
        <taxon>Pseudomonadales</taxon>
        <taxon>Pseudomonadaceae</taxon>
        <taxon>Stutzerimonas</taxon>
    </lineage>
</organism>
<sequence length="1170" mass="127548">MRDVKLEDKYTAETGAVLLTGTQALVRVPMLQREIDRRNGLNTAGFISGYRGSPLGSYDLELWRVKTLLEQQDILFQPGVNEDLAATAVWGTQMLAGAPKPNKDGVFAIWYGKGPGVDRSCDPLKHGNFGGSHPYGGVLVVAGDDHSGKSSTVAHQSEVALMHCGIPILAPSNVHDVIRFGLLGFVMSRYTGLYTGFKLSNETLEQTMTVDIGSATPMPELPDRGVLPPNGIHFVSTHIDRQQSEVVVKRYRWPLVEKFVRANRLDEVRIDAPARRLGIVSTGKAVQDVMQALSLLGLDEVGAAALGISFYKLGCMYPVEREGLREFAQGHAELLFIEEKDPLIENQAKSILYGMPNAPLVVGKLDEDGEFMIPSDVQLEPAQLAVVIAERLRRLGVPADAVSARATELNETLARVATMDPAQAARSPYFCSGCPHNTGTRTVEGSIAAGGIGCHAMAMYSGPAMLPNTHMGGEGGHWFSLGHFSDTPHIFQNMGDGTYYHSGLLAVRGAVAARVNITFRILFNDAVAMTGGQPVDGPLTPGDITRQVLAEGVVRCVVVSDKPENYGAQSGLGTGVTVHHRDDYDTVQRELRDVKGVTVIVYEQTCAAEKRRRRKRGKFPNPAKRMFINSDVCEGCGDCSVQSNCVSVWPKETELGRKREIDQSNCNKDYSCVKGFCPSFITVLDAEPRKPKKSTLVAELIQDLPAPSQVALDGAFNIMVSGIGGTGVVTVGALLAMAAHLEGKACSVFDMTGLSQKNGAVYSHVRIASDSRELGAQKLGMGEADLALAFDAVAGLSKEPAVTLDPKRTRVVVNMRVTPTPAFQRNPDLQIDRERIVGHLRQLSCELHGVDASGLGLALMGDSIASNLFMLGYAVQLGLLPVSPEAIERAVEINGVSIQFNKEAFGLGRLQAIDPSRIEAAVAQQVPQPLDFQPLTALTDIIEHRMGLLTRYQNAAWAQRYRQLVDQVSKAEQALLPGTDSLAVAVARNFAKLMAYKDEYEVARLHSDPEFKARLREAFEDGANYRYNMAPPLFSKRDPVTGHLRKREFGPWVGKAFAVLARFKSLRGTPLDLFGYTEERRMERELIAHYEQQMLALIEHLMPANHSVAVQIASLPTQMRGFGHIKEENVKRAKALEAELIADFHNPSLGKPTVFIPVRQVSADVNEHTQ</sequence>